<dbReference type="Pfam" id="PF00804">
    <property type="entry name" value="Syntaxin"/>
    <property type="match status" value="1"/>
</dbReference>
<dbReference type="Pfam" id="PF05739">
    <property type="entry name" value="SNARE"/>
    <property type="match status" value="1"/>
</dbReference>
<dbReference type="GO" id="GO:0012505">
    <property type="term" value="C:endomembrane system"/>
    <property type="evidence" value="ECO:0007669"/>
    <property type="project" value="TreeGrafter"/>
</dbReference>
<gene>
    <name evidence="9" type="ORF">GGX14DRAFT_677924</name>
</gene>
<evidence type="ECO:0000313" key="10">
    <source>
        <dbReference type="Proteomes" id="UP001219525"/>
    </source>
</evidence>
<dbReference type="GO" id="GO:0006886">
    <property type="term" value="P:intracellular protein transport"/>
    <property type="evidence" value="ECO:0007669"/>
    <property type="project" value="TreeGrafter"/>
</dbReference>
<evidence type="ECO:0000256" key="1">
    <source>
        <dbReference type="ARBA" id="ARBA00004211"/>
    </source>
</evidence>
<dbReference type="SMART" id="SM00397">
    <property type="entry name" value="t_SNARE"/>
    <property type="match status" value="1"/>
</dbReference>
<dbReference type="CDD" id="cd15849">
    <property type="entry name" value="SNARE_Sso1"/>
    <property type="match status" value="1"/>
</dbReference>
<accession>A0AAD6Y066</accession>
<name>A0AAD6Y066_9AGAR</name>
<dbReference type="SMART" id="SM00503">
    <property type="entry name" value="SynN"/>
    <property type="match status" value="1"/>
</dbReference>
<dbReference type="GO" id="GO:0005484">
    <property type="term" value="F:SNAP receptor activity"/>
    <property type="evidence" value="ECO:0007669"/>
    <property type="project" value="TreeGrafter"/>
</dbReference>
<keyword evidence="3 7" id="KW-0812">Transmembrane</keyword>
<dbReference type="PANTHER" id="PTHR19957:SF307">
    <property type="entry name" value="PROTEIN SSO1-RELATED"/>
    <property type="match status" value="1"/>
</dbReference>
<dbReference type="GO" id="GO:0048278">
    <property type="term" value="P:vesicle docking"/>
    <property type="evidence" value="ECO:0007669"/>
    <property type="project" value="TreeGrafter"/>
</dbReference>
<dbReference type="Gene3D" id="1.20.58.70">
    <property type="match status" value="1"/>
</dbReference>
<keyword evidence="4 7" id="KW-1133">Transmembrane helix</keyword>
<dbReference type="Proteomes" id="UP001219525">
    <property type="component" value="Unassembled WGS sequence"/>
</dbReference>
<keyword evidence="5 7" id="KW-0472">Membrane</keyword>
<dbReference type="PANTHER" id="PTHR19957">
    <property type="entry name" value="SYNTAXIN"/>
    <property type="match status" value="1"/>
</dbReference>
<feature type="transmembrane region" description="Helical" evidence="7">
    <location>
        <begin position="260"/>
        <end position="281"/>
    </location>
</feature>
<protein>
    <submittedName>
        <fullName evidence="9">Syntaxin-like protein</fullName>
    </submittedName>
</protein>
<evidence type="ECO:0000256" key="7">
    <source>
        <dbReference type="SAM" id="Phobius"/>
    </source>
</evidence>
<evidence type="ECO:0000256" key="6">
    <source>
        <dbReference type="SAM" id="MobiDB-lite"/>
    </source>
</evidence>
<dbReference type="GO" id="GO:0000149">
    <property type="term" value="F:SNARE binding"/>
    <property type="evidence" value="ECO:0007669"/>
    <property type="project" value="TreeGrafter"/>
</dbReference>
<evidence type="ECO:0000256" key="3">
    <source>
        <dbReference type="ARBA" id="ARBA00022692"/>
    </source>
</evidence>
<dbReference type="InterPro" id="IPR010989">
    <property type="entry name" value="SNARE"/>
</dbReference>
<dbReference type="SUPFAM" id="SSF47661">
    <property type="entry name" value="t-snare proteins"/>
    <property type="match status" value="1"/>
</dbReference>
<dbReference type="InterPro" id="IPR006011">
    <property type="entry name" value="Syntaxin_N"/>
</dbReference>
<feature type="domain" description="T-SNARE coiled-coil homology" evidence="8">
    <location>
        <begin position="186"/>
        <end position="248"/>
    </location>
</feature>
<dbReference type="AlphaFoldDB" id="A0AAD6Y066"/>
<keyword evidence="10" id="KW-1185">Reference proteome</keyword>
<dbReference type="InterPro" id="IPR045242">
    <property type="entry name" value="Syntaxin"/>
</dbReference>
<organism evidence="9 10">
    <name type="scientific">Mycena pura</name>
    <dbReference type="NCBI Taxonomy" id="153505"/>
    <lineage>
        <taxon>Eukaryota</taxon>
        <taxon>Fungi</taxon>
        <taxon>Dikarya</taxon>
        <taxon>Basidiomycota</taxon>
        <taxon>Agaricomycotina</taxon>
        <taxon>Agaricomycetes</taxon>
        <taxon>Agaricomycetidae</taxon>
        <taxon>Agaricales</taxon>
        <taxon>Marasmiineae</taxon>
        <taxon>Mycenaceae</taxon>
        <taxon>Mycena</taxon>
    </lineage>
</organism>
<evidence type="ECO:0000256" key="5">
    <source>
        <dbReference type="ARBA" id="ARBA00023136"/>
    </source>
</evidence>
<comment type="similarity">
    <text evidence="2">Belongs to the syntaxin family.</text>
</comment>
<comment type="caution">
    <text evidence="9">The sequence shown here is derived from an EMBL/GenBank/DDBJ whole genome shotgun (WGS) entry which is preliminary data.</text>
</comment>
<comment type="subcellular location">
    <subcellularLocation>
        <location evidence="1">Membrane</location>
        <topology evidence="1">Single-pass type IV membrane protein</topology>
    </subcellularLocation>
</comment>
<feature type="region of interest" description="Disordered" evidence="6">
    <location>
        <begin position="1"/>
        <end position="20"/>
    </location>
</feature>
<sequence length="284" mass="31243">MSSEANGTQSHELATLDTSDGASLDGMQAFRAEASAVQDALAAFGADVARVGALNNRALDTIGDESAAAKAELDALVDRTMARSTALKERIKRLQGAVMSGRGKQEREMRQNQIRTKFTEALQAYRQVEHDYRAKSRQRVERQYRIVEPNATQQEISEAITNGGGNQVFMQALTSSSDYANARSAYNEVQTRAQDIRKMEQTLAELAQLFSDIDVLVTQQNETLVAIEESAADVEANAEAGLKETSRAVKIARSLRKKRWICFFIVLIIVAILAIVLAVVFTKK</sequence>
<evidence type="ECO:0000256" key="2">
    <source>
        <dbReference type="ARBA" id="ARBA00009063"/>
    </source>
</evidence>
<dbReference type="GO" id="GO:0005886">
    <property type="term" value="C:plasma membrane"/>
    <property type="evidence" value="ECO:0007669"/>
    <property type="project" value="TreeGrafter"/>
</dbReference>
<dbReference type="GO" id="GO:0006906">
    <property type="term" value="P:vesicle fusion"/>
    <property type="evidence" value="ECO:0007669"/>
    <property type="project" value="TreeGrafter"/>
</dbReference>
<evidence type="ECO:0000256" key="4">
    <source>
        <dbReference type="ARBA" id="ARBA00022989"/>
    </source>
</evidence>
<dbReference type="GO" id="GO:0006887">
    <property type="term" value="P:exocytosis"/>
    <property type="evidence" value="ECO:0007669"/>
    <property type="project" value="TreeGrafter"/>
</dbReference>
<reference evidence="9" key="1">
    <citation type="submission" date="2023-03" db="EMBL/GenBank/DDBJ databases">
        <title>Massive genome expansion in bonnet fungi (Mycena s.s.) driven by repeated elements and novel gene families across ecological guilds.</title>
        <authorList>
            <consortium name="Lawrence Berkeley National Laboratory"/>
            <person name="Harder C.B."/>
            <person name="Miyauchi S."/>
            <person name="Viragh M."/>
            <person name="Kuo A."/>
            <person name="Thoen E."/>
            <person name="Andreopoulos B."/>
            <person name="Lu D."/>
            <person name="Skrede I."/>
            <person name="Drula E."/>
            <person name="Henrissat B."/>
            <person name="Morin E."/>
            <person name="Kohler A."/>
            <person name="Barry K."/>
            <person name="LaButti K."/>
            <person name="Morin E."/>
            <person name="Salamov A."/>
            <person name="Lipzen A."/>
            <person name="Mereny Z."/>
            <person name="Hegedus B."/>
            <person name="Baldrian P."/>
            <person name="Stursova M."/>
            <person name="Weitz H."/>
            <person name="Taylor A."/>
            <person name="Grigoriev I.V."/>
            <person name="Nagy L.G."/>
            <person name="Martin F."/>
            <person name="Kauserud H."/>
        </authorList>
    </citation>
    <scope>NUCLEOTIDE SEQUENCE</scope>
    <source>
        <strain evidence="9">9144</strain>
    </source>
</reference>
<dbReference type="InterPro" id="IPR000727">
    <property type="entry name" value="T_SNARE_dom"/>
</dbReference>
<evidence type="ECO:0000313" key="9">
    <source>
        <dbReference type="EMBL" id="KAJ7194840.1"/>
    </source>
</evidence>
<dbReference type="GO" id="GO:0031201">
    <property type="term" value="C:SNARE complex"/>
    <property type="evidence" value="ECO:0007669"/>
    <property type="project" value="TreeGrafter"/>
</dbReference>
<dbReference type="EMBL" id="JARJCW010000095">
    <property type="protein sequence ID" value="KAJ7194840.1"/>
    <property type="molecule type" value="Genomic_DNA"/>
</dbReference>
<proteinExistence type="inferred from homology"/>
<evidence type="ECO:0000259" key="8">
    <source>
        <dbReference type="PROSITE" id="PS50192"/>
    </source>
</evidence>
<dbReference type="PROSITE" id="PS50192">
    <property type="entry name" value="T_SNARE"/>
    <property type="match status" value="1"/>
</dbReference>